<feature type="region of interest" description="Disordered" evidence="1">
    <location>
        <begin position="43"/>
        <end position="62"/>
    </location>
</feature>
<dbReference type="EMBL" id="KN834850">
    <property type="protein sequence ID" value="KIK51988.1"/>
    <property type="molecule type" value="Genomic_DNA"/>
</dbReference>
<reference evidence="2 3" key="1">
    <citation type="submission" date="2014-04" db="EMBL/GenBank/DDBJ databases">
        <title>Evolutionary Origins and Diversification of the Mycorrhizal Mutualists.</title>
        <authorList>
            <consortium name="DOE Joint Genome Institute"/>
            <consortium name="Mycorrhizal Genomics Consortium"/>
            <person name="Kohler A."/>
            <person name="Kuo A."/>
            <person name="Nagy L.G."/>
            <person name="Floudas D."/>
            <person name="Copeland A."/>
            <person name="Barry K.W."/>
            <person name="Cichocki N."/>
            <person name="Veneault-Fourrey C."/>
            <person name="LaButti K."/>
            <person name="Lindquist E.A."/>
            <person name="Lipzen A."/>
            <person name="Lundell T."/>
            <person name="Morin E."/>
            <person name="Murat C."/>
            <person name="Riley R."/>
            <person name="Ohm R."/>
            <person name="Sun H."/>
            <person name="Tunlid A."/>
            <person name="Henrissat B."/>
            <person name="Grigoriev I.V."/>
            <person name="Hibbett D.S."/>
            <person name="Martin F."/>
        </authorList>
    </citation>
    <scope>NUCLEOTIDE SEQUENCE [LARGE SCALE GENOMIC DNA]</scope>
    <source>
        <strain evidence="2 3">FD-317 M1</strain>
    </source>
</reference>
<protein>
    <submittedName>
        <fullName evidence="2">Uncharacterized protein</fullName>
    </submittedName>
</protein>
<dbReference type="HOGENOM" id="CLU_1855477_0_0_1"/>
<keyword evidence="3" id="KW-1185">Reference proteome</keyword>
<evidence type="ECO:0000313" key="3">
    <source>
        <dbReference type="Proteomes" id="UP000053593"/>
    </source>
</evidence>
<gene>
    <name evidence="2" type="ORF">GYMLUDRAFT_50205</name>
</gene>
<evidence type="ECO:0000313" key="2">
    <source>
        <dbReference type="EMBL" id="KIK51988.1"/>
    </source>
</evidence>
<sequence>MKKWTRIPKTLLPVEIPHSIKRASQSPHSQERCATNKPLITFNASPQTSTLPHSTIKPHNSPTSSYSYVRFSSTFPNVTVHSPTAFSHPTVEPYCMPTHAHSHTSARAPQSAKSCHLFHPPANFLRHRIVMTQLPKGT</sequence>
<name>A0A0D0CAY3_9AGAR</name>
<proteinExistence type="predicted"/>
<dbReference type="Proteomes" id="UP000053593">
    <property type="component" value="Unassembled WGS sequence"/>
</dbReference>
<dbReference type="AlphaFoldDB" id="A0A0D0CAY3"/>
<organism evidence="2 3">
    <name type="scientific">Collybiopsis luxurians FD-317 M1</name>
    <dbReference type="NCBI Taxonomy" id="944289"/>
    <lineage>
        <taxon>Eukaryota</taxon>
        <taxon>Fungi</taxon>
        <taxon>Dikarya</taxon>
        <taxon>Basidiomycota</taxon>
        <taxon>Agaricomycotina</taxon>
        <taxon>Agaricomycetes</taxon>
        <taxon>Agaricomycetidae</taxon>
        <taxon>Agaricales</taxon>
        <taxon>Marasmiineae</taxon>
        <taxon>Omphalotaceae</taxon>
        <taxon>Collybiopsis</taxon>
        <taxon>Collybiopsis luxurians</taxon>
    </lineage>
</organism>
<accession>A0A0D0CAY3</accession>
<evidence type="ECO:0000256" key="1">
    <source>
        <dbReference type="SAM" id="MobiDB-lite"/>
    </source>
</evidence>